<evidence type="ECO:0000313" key="2">
    <source>
        <dbReference type="Proteomes" id="UP000001556"/>
    </source>
</evidence>
<dbReference type="PANTHER" id="PTHR32432">
    <property type="entry name" value="CELL DIVISION PROTEIN FTSA-RELATED"/>
    <property type="match status" value="1"/>
</dbReference>
<accession>A4J3B1</accession>
<keyword evidence="2" id="KW-1185">Reference proteome</keyword>
<dbReference type="eggNOG" id="COG4972">
    <property type="taxonomic scope" value="Bacteria"/>
</dbReference>
<name>A4J3B1_DESRM</name>
<sequence length="343" mass="37603">MKKFLQKLIKPRACLTAVDIGTHSLKLVKVKDSQRVPIITTCASIPAPPSREGKLAEQETAQAIGRLVEIAGINDKKVITAIAGSKVITRQIKLPFMEDKALADTVEAEAAKYIPLPVEDLIIRYVKLGREGGTDLLNIMLIAAPISLVEQYYYIFLMAGLTIKAIDLQAFGLWRLFSSQNTGTLAVLDIGLTYAQVLIIKEREIKFLRGITIGEQAFQESSLGQDYYLTNLAEESNQPHNNALIQVPNAIKELSLELKRSLDFYSSQVAGGKVDRVILTGGGCRILGVDKYLSNACGIPVQVEVPVFWQGYGDGKSSDFPYDPSYAVPLGLALREVKSQCTK</sequence>
<dbReference type="PANTHER" id="PTHR32432:SF3">
    <property type="entry name" value="ETHANOLAMINE UTILIZATION PROTEIN EUTJ"/>
    <property type="match status" value="1"/>
</dbReference>
<proteinExistence type="predicted"/>
<evidence type="ECO:0000313" key="1">
    <source>
        <dbReference type="EMBL" id="ABO49564.1"/>
    </source>
</evidence>
<dbReference type="Pfam" id="PF11104">
    <property type="entry name" value="PilM_2"/>
    <property type="match status" value="1"/>
</dbReference>
<dbReference type="CDD" id="cd24049">
    <property type="entry name" value="ASKHA_NBD_PilM"/>
    <property type="match status" value="1"/>
</dbReference>
<gene>
    <name evidence="1" type="ordered locus">Dred_1029</name>
</gene>
<dbReference type="Proteomes" id="UP000001556">
    <property type="component" value="Chromosome"/>
</dbReference>
<dbReference type="InterPro" id="IPR050696">
    <property type="entry name" value="FtsA/MreB"/>
</dbReference>
<dbReference type="KEGG" id="drm:Dred_1029"/>
<dbReference type="NCBIfam" id="TIGR01175">
    <property type="entry name" value="pilM"/>
    <property type="match status" value="1"/>
</dbReference>
<dbReference type="SUPFAM" id="SSF53067">
    <property type="entry name" value="Actin-like ATPase domain"/>
    <property type="match status" value="2"/>
</dbReference>
<dbReference type="Gene3D" id="3.30.420.40">
    <property type="match status" value="2"/>
</dbReference>
<dbReference type="InterPro" id="IPR043129">
    <property type="entry name" value="ATPase_NBD"/>
</dbReference>
<reference evidence="1 2" key="1">
    <citation type="submission" date="2007-03" db="EMBL/GenBank/DDBJ databases">
        <title>Complete sequence of Desulfotomaculum reducens MI-1.</title>
        <authorList>
            <consortium name="US DOE Joint Genome Institute"/>
            <person name="Copeland A."/>
            <person name="Lucas S."/>
            <person name="Lapidus A."/>
            <person name="Barry K."/>
            <person name="Detter J.C."/>
            <person name="Glavina del Rio T."/>
            <person name="Hammon N."/>
            <person name="Israni S."/>
            <person name="Dalin E."/>
            <person name="Tice H."/>
            <person name="Pitluck S."/>
            <person name="Sims D."/>
            <person name="Brettin T."/>
            <person name="Bruce D."/>
            <person name="Han C."/>
            <person name="Tapia R."/>
            <person name="Schmutz J."/>
            <person name="Larimer F."/>
            <person name="Land M."/>
            <person name="Hauser L."/>
            <person name="Kyrpides N."/>
            <person name="Kim E."/>
            <person name="Tebo B.M."/>
            <person name="Richardson P."/>
        </authorList>
    </citation>
    <scope>NUCLEOTIDE SEQUENCE [LARGE SCALE GENOMIC DNA]</scope>
    <source>
        <strain evidence="1 2">MI-1</strain>
    </source>
</reference>
<dbReference type="HOGENOM" id="CLU_050686_0_1_9"/>
<dbReference type="InterPro" id="IPR005883">
    <property type="entry name" value="PilM"/>
</dbReference>
<organism evidence="1 2">
    <name type="scientific">Desulforamulus reducens (strain ATCC BAA-1160 / DSM 100696 / MI-1)</name>
    <name type="common">Desulfotomaculum reducens</name>
    <dbReference type="NCBI Taxonomy" id="349161"/>
    <lineage>
        <taxon>Bacteria</taxon>
        <taxon>Bacillati</taxon>
        <taxon>Bacillota</taxon>
        <taxon>Clostridia</taxon>
        <taxon>Eubacteriales</taxon>
        <taxon>Peptococcaceae</taxon>
        <taxon>Desulforamulus</taxon>
    </lineage>
</organism>
<dbReference type="EMBL" id="CP000612">
    <property type="protein sequence ID" value="ABO49564.1"/>
    <property type="molecule type" value="Genomic_DNA"/>
</dbReference>
<dbReference type="RefSeq" id="WP_011877391.1">
    <property type="nucleotide sequence ID" value="NC_009253.1"/>
</dbReference>
<dbReference type="STRING" id="349161.Dred_1029"/>
<protein>
    <submittedName>
        <fullName evidence="1">Type IV pilus assembly protein PilM</fullName>
    </submittedName>
</protein>
<dbReference type="AlphaFoldDB" id="A4J3B1"/>
<dbReference type="PIRSF" id="PIRSF019169">
    <property type="entry name" value="PilM"/>
    <property type="match status" value="1"/>
</dbReference>
<dbReference type="Gene3D" id="3.30.1490.300">
    <property type="match status" value="1"/>
</dbReference>